<name>A0A0S8JZH6_UNCW3</name>
<dbReference type="InterPro" id="IPR012334">
    <property type="entry name" value="Pectin_lyas_fold"/>
</dbReference>
<feature type="domain" description="Right handed beta helix" evidence="2">
    <location>
        <begin position="97"/>
        <end position="243"/>
    </location>
</feature>
<protein>
    <recommendedName>
        <fullName evidence="2">Right handed beta helix domain-containing protein</fullName>
    </recommendedName>
</protein>
<dbReference type="AlphaFoldDB" id="A0A0S8JZH6"/>
<comment type="caution">
    <text evidence="3">The sequence shown here is derived from an EMBL/GenBank/DDBJ whole genome shotgun (WGS) entry which is preliminary data.</text>
</comment>
<evidence type="ECO:0000313" key="4">
    <source>
        <dbReference type="Proteomes" id="UP000050975"/>
    </source>
</evidence>
<dbReference type="Proteomes" id="UP000050975">
    <property type="component" value="Unassembled WGS sequence"/>
</dbReference>
<gene>
    <name evidence="3" type="ORF">AMJ74_01945</name>
</gene>
<dbReference type="InterPro" id="IPR039448">
    <property type="entry name" value="Beta_helix"/>
</dbReference>
<feature type="chain" id="PRO_5006649382" description="Right handed beta helix domain-containing protein" evidence="1">
    <location>
        <begin position="20"/>
        <end position="513"/>
    </location>
</feature>
<organism evidence="3 4">
    <name type="scientific">candidate division WOR_3 bacterium SM1_77</name>
    <dbReference type="NCBI Taxonomy" id="1703778"/>
    <lineage>
        <taxon>Bacteria</taxon>
        <taxon>Bacteria division WOR-3</taxon>
    </lineage>
</organism>
<keyword evidence="1" id="KW-0732">Signal</keyword>
<accession>A0A0S8JZH6</accession>
<proteinExistence type="predicted"/>
<feature type="signal peptide" evidence="1">
    <location>
        <begin position="1"/>
        <end position="19"/>
    </location>
</feature>
<dbReference type="InterPro" id="IPR011050">
    <property type="entry name" value="Pectin_lyase_fold/virulence"/>
</dbReference>
<sequence>MRLCDVLLLISFVLIPLCADTIPGGDVSGTWFEANSPYYIIGDITIPADSTLTIEPGVDVIFLGLYRLTVSGRLTATGTIADSIRFYPQDTLTGWQGLYYYATGACTQGLDYCVIEHARESGVHIHATALTLNISDCTIAYCRSQLGGGIHGHGYSSTLNIQRSSICFNTAAADTGGRGGGIFIFYGTLKMDSCIIHANRAVIPTHEEYYSARGGGIYFCHSSLCDTINNSLFSDNFIGLSNGGQSGGEQPSWTDGGVAIYNDSEQHAVILHCVFSGNTGNARFGEGGAIQATGLTMSTLISHCLFSNNRITSNNGLGSALHIQSGVDIINCTFSRNGRYSVWLENGHVRSYTVCNSIFACDTHGITFWGGTSDSTVSVTYNDFMDECSSMPPGFGVLDTVNYNGDSCDCYFNIFMDPMFVDTANDDYHLLANSPCIDAGDPTYPYDPDSTIADIGCYWFDQTGVVERPLTKPLQGAYTGATVFSGPLVLPQGKACRVFDITGREVDIQYLRP</sequence>
<evidence type="ECO:0000256" key="1">
    <source>
        <dbReference type="SAM" id="SignalP"/>
    </source>
</evidence>
<dbReference type="SUPFAM" id="SSF51126">
    <property type="entry name" value="Pectin lyase-like"/>
    <property type="match status" value="1"/>
</dbReference>
<reference evidence="3 4" key="1">
    <citation type="journal article" date="2015" name="Microbiome">
        <title>Genomic resolution of linkages in carbon, nitrogen, and sulfur cycling among widespread estuary sediment bacteria.</title>
        <authorList>
            <person name="Baker B.J."/>
            <person name="Lazar C.S."/>
            <person name="Teske A.P."/>
            <person name="Dick G.J."/>
        </authorList>
    </citation>
    <scope>NUCLEOTIDE SEQUENCE [LARGE SCALE GENOMIC DNA]</scope>
    <source>
        <strain evidence="3">SM1_77</strain>
    </source>
</reference>
<dbReference type="Gene3D" id="2.160.20.10">
    <property type="entry name" value="Single-stranded right-handed beta-helix, Pectin lyase-like"/>
    <property type="match status" value="1"/>
</dbReference>
<evidence type="ECO:0000313" key="3">
    <source>
        <dbReference type="EMBL" id="KPL15193.1"/>
    </source>
</evidence>
<evidence type="ECO:0000259" key="2">
    <source>
        <dbReference type="Pfam" id="PF13229"/>
    </source>
</evidence>
<dbReference type="EMBL" id="LJVE01000021">
    <property type="protein sequence ID" value="KPL15193.1"/>
    <property type="molecule type" value="Genomic_DNA"/>
</dbReference>
<dbReference type="Pfam" id="PF13229">
    <property type="entry name" value="Beta_helix"/>
    <property type="match status" value="2"/>
</dbReference>
<feature type="domain" description="Right handed beta helix" evidence="2">
    <location>
        <begin position="257"/>
        <end position="386"/>
    </location>
</feature>